<dbReference type="Gene3D" id="3.40.50.300">
    <property type="entry name" value="P-loop containing nucleotide triphosphate hydrolases"/>
    <property type="match status" value="1"/>
</dbReference>
<dbReference type="RefSeq" id="WP_088249561.1">
    <property type="nucleotide sequence ID" value="NZ_BNAM01000005.1"/>
</dbReference>
<dbReference type="AlphaFoldDB" id="A0A246BH73"/>
<dbReference type="EMBL" id="NHMK01000024">
    <property type="protein sequence ID" value="OWL94572.1"/>
    <property type="molecule type" value="Genomic_DNA"/>
</dbReference>
<keyword evidence="5" id="KW-0829">Tyrosine-protein kinase</keyword>
<gene>
    <name evidence="7" type="ORF">CBQ26_15190</name>
</gene>
<dbReference type="PANTHER" id="PTHR32309:SF31">
    <property type="entry name" value="CAPSULAR EXOPOLYSACCHARIDE FAMILY"/>
    <property type="match status" value="1"/>
</dbReference>
<dbReference type="InterPro" id="IPR025669">
    <property type="entry name" value="AAA_dom"/>
</dbReference>
<dbReference type="PANTHER" id="PTHR32309">
    <property type="entry name" value="TYROSINE-PROTEIN KINASE"/>
    <property type="match status" value="1"/>
</dbReference>
<dbReference type="Pfam" id="PF13614">
    <property type="entry name" value="AAA_31"/>
    <property type="match status" value="1"/>
</dbReference>
<keyword evidence="2" id="KW-0547">Nucleotide-binding</keyword>
<evidence type="ECO:0000256" key="4">
    <source>
        <dbReference type="ARBA" id="ARBA00022840"/>
    </source>
</evidence>
<reference evidence="7 8" key="1">
    <citation type="submission" date="2017-05" db="EMBL/GenBank/DDBJ databases">
        <title>De novo genome assembly of Deniococcus indicus strain DR1.</title>
        <authorList>
            <person name="Chauhan D."/>
            <person name="Yennamalli R.M."/>
            <person name="Priyadarshini R."/>
        </authorList>
    </citation>
    <scope>NUCLEOTIDE SEQUENCE [LARGE SCALE GENOMIC DNA]</scope>
    <source>
        <strain evidence="7 8">DR1</strain>
    </source>
</reference>
<dbReference type="InterPro" id="IPR005702">
    <property type="entry name" value="Wzc-like_C"/>
</dbReference>
<dbReference type="OrthoDB" id="9794577at2"/>
<evidence type="ECO:0000313" key="8">
    <source>
        <dbReference type="Proteomes" id="UP000197208"/>
    </source>
</evidence>
<feature type="domain" description="AAA" evidence="6">
    <location>
        <begin position="366"/>
        <end position="487"/>
    </location>
</feature>
<accession>A0A246BH73</accession>
<keyword evidence="3" id="KW-0418">Kinase</keyword>
<dbReference type="SUPFAM" id="SSF52540">
    <property type="entry name" value="P-loop containing nucleoside triphosphate hydrolases"/>
    <property type="match status" value="1"/>
</dbReference>
<dbReference type="CDD" id="cd05387">
    <property type="entry name" value="BY-kinase"/>
    <property type="match status" value="1"/>
</dbReference>
<sequence length="553" mass="59692">MPDTYDESRYKAPQKRENPEEDEIDLGLVWQGVKRRLPVIVLSSLLLGTGAYLWSRSQPSIFEASASVLSTNTQSQETGNLLNGLGRAAPLPDGVIEQVMVSPLVLGEVVKQLQASSAVQEPERSRLVATLQEDLRLQSMRTITLASNVQAYSGGNGTYTFKARARTPQAAQVLADLISQALLDWDRSRAREGLRRAQAGFEAQLTQVEQQLQGSSGQERQVLSNRQASIQSNLIQISLLQDSITGVLSPLTSAVQPGAPVSPRPLRNALITTALALLLGVLYSVLRTLLDRTVRSEDDVLNLGLPVLASVPRIRKRDVLLSGIVRAGRSAGLYESVGFLRVNLLGTVSHIRHPVIMITSTAPEEGKSSLTATLADGFASSDQRVLIVDLDLRRGTQGEVWKKYDQATNWVQLIGEGGGRNTQDALMDPQNVQVLRAEDNVDVLPAGPGITGSLQLLNRANLSAALTLWKDHYDVVLIDTAPLLALADGLVIGKYVDGVVMVVEANKTPLPAAAAAISRARQNNLNMLGVVINKVAASQQGYNGYSYAPRQQS</sequence>
<evidence type="ECO:0000313" key="7">
    <source>
        <dbReference type="EMBL" id="OWL94572.1"/>
    </source>
</evidence>
<evidence type="ECO:0000259" key="6">
    <source>
        <dbReference type="Pfam" id="PF13614"/>
    </source>
</evidence>
<organism evidence="7 8">
    <name type="scientific">Deinococcus indicus</name>
    <dbReference type="NCBI Taxonomy" id="223556"/>
    <lineage>
        <taxon>Bacteria</taxon>
        <taxon>Thermotogati</taxon>
        <taxon>Deinococcota</taxon>
        <taxon>Deinococci</taxon>
        <taxon>Deinococcales</taxon>
        <taxon>Deinococcaceae</taxon>
        <taxon>Deinococcus</taxon>
    </lineage>
</organism>
<evidence type="ECO:0000256" key="5">
    <source>
        <dbReference type="ARBA" id="ARBA00023137"/>
    </source>
</evidence>
<evidence type="ECO:0000256" key="1">
    <source>
        <dbReference type="ARBA" id="ARBA00022679"/>
    </source>
</evidence>
<proteinExistence type="predicted"/>
<keyword evidence="4" id="KW-0067">ATP-binding</keyword>
<keyword evidence="8" id="KW-1185">Reference proteome</keyword>
<evidence type="ECO:0000256" key="2">
    <source>
        <dbReference type="ARBA" id="ARBA00022741"/>
    </source>
</evidence>
<dbReference type="Proteomes" id="UP000197208">
    <property type="component" value="Unassembled WGS sequence"/>
</dbReference>
<protein>
    <submittedName>
        <fullName evidence="7">Succinoglycan biosynthesis protein exop</fullName>
    </submittedName>
</protein>
<evidence type="ECO:0000256" key="3">
    <source>
        <dbReference type="ARBA" id="ARBA00022777"/>
    </source>
</evidence>
<dbReference type="InterPro" id="IPR027417">
    <property type="entry name" value="P-loop_NTPase"/>
</dbReference>
<comment type="caution">
    <text evidence="7">The sequence shown here is derived from an EMBL/GenBank/DDBJ whole genome shotgun (WGS) entry which is preliminary data.</text>
</comment>
<keyword evidence="1" id="KW-0808">Transferase</keyword>
<name>A0A246BH73_9DEIO</name>
<dbReference type="InterPro" id="IPR050445">
    <property type="entry name" value="Bact_polysacc_biosynth/exp"/>
</dbReference>